<dbReference type="Proteomes" id="UP000539642">
    <property type="component" value="Unassembled WGS sequence"/>
</dbReference>
<gene>
    <name evidence="1" type="ORF">HNQ81_001462</name>
</gene>
<proteinExistence type="predicted"/>
<keyword evidence="2" id="KW-1185">Reference proteome</keyword>
<reference evidence="1 2" key="1">
    <citation type="submission" date="2020-08" db="EMBL/GenBank/DDBJ databases">
        <title>Genomic Encyclopedia of Type Strains, Phase IV (KMG-IV): sequencing the most valuable type-strain genomes for metagenomic binning, comparative biology and taxonomic classification.</title>
        <authorList>
            <person name="Goeker M."/>
        </authorList>
    </citation>
    <scope>NUCLEOTIDE SEQUENCE [LARGE SCALE GENOMIC DNA]</scope>
    <source>
        <strain evidence="1 2">DSM 28570</strain>
    </source>
</reference>
<dbReference type="RefSeq" id="WP_183349762.1">
    <property type="nucleotide sequence ID" value="NZ_JACHEO010000006.1"/>
</dbReference>
<accession>A0A840UYK6</accession>
<evidence type="ECO:0000313" key="2">
    <source>
        <dbReference type="Proteomes" id="UP000539642"/>
    </source>
</evidence>
<dbReference type="EMBL" id="JACHEO010000006">
    <property type="protein sequence ID" value="MBB5347738.1"/>
    <property type="molecule type" value="Genomic_DNA"/>
</dbReference>
<protein>
    <submittedName>
        <fullName evidence="1">D-arabinose 1-dehydrogenase-like Zn-dependent alcohol dehydrogenase</fullName>
    </submittedName>
</protein>
<organism evidence="1 2">
    <name type="scientific">Desulfoprunum benzoelyticum</name>
    <dbReference type="NCBI Taxonomy" id="1506996"/>
    <lineage>
        <taxon>Bacteria</taxon>
        <taxon>Pseudomonadati</taxon>
        <taxon>Thermodesulfobacteriota</taxon>
        <taxon>Desulfobulbia</taxon>
        <taxon>Desulfobulbales</taxon>
        <taxon>Desulfobulbaceae</taxon>
        <taxon>Desulfoprunum</taxon>
    </lineage>
</organism>
<dbReference type="AlphaFoldDB" id="A0A840UYK6"/>
<evidence type="ECO:0000313" key="1">
    <source>
        <dbReference type="EMBL" id="MBB5347738.1"/>
    </source>
</evidence>
<name>A0A840UYK6_9BACT</name>
<sequence>MKGLIKNQQAAGSIAQFTTTIKGDDMKKGEKLVIVGCSGSGGPAAMMAKKLMPEIDVTIIRKEEFFIVR</sequence>
<comment type="caution">
    <text evidence="1">The sequence shown here is derived from an EMBL/GenBank/DDBJ whole genome shotgun (WGS) entry which is preliminary data.</text>
</comment>